<reference evidence="5 6" key="1">
    <citation type="journal article" date="2010" name="Stand. Genomic Sci.">
        <title>Complete genome sequence of Meiothermus silvanus type strain (VI-R2).</title>
        <authorList>
            <person name="Sikorski J."/>
            <person name="Tindall B.J."/>
            <person name="Lowry S."/>
            <person name="Lucas S."/>
            <person name="Nolan M."/>
            <person name="Copeland A."/>
            <person name="Glavina Del Rio T."/>
            <person name="Tice H."/>
            <person name="Cheng J.F."/>
            <person name="Han C."/>
            <person name="Pitluck S."/>
            <person name="Liolios K."/>
            <person name="Ivanova N."/>
            <person name="Mavromatis K."/>
            <person name="Mikhailova N."/>
            <person name="Pati A."/>
            <person name="Goodwin L."/>
            <person name="Chen A."/>
            <person name="Palaniappan K."/>
            <person name="Land M."/>
            <person name="Hauser L."/>
            <person name="Chang Y.J."/>
            <person name="Jeffries C.D."/>
            <person name="Rohde M."/>
            <person name="Goker M."/>
            <person name="Woyke T."/>
            <person name="Bristow J."/>
            <person name="Eisen J.A."/>
            <person name="Markowitz V."/>
            <person name="Hugenholtz P."/>
            <person name="Kyrpides N.C."/>
            <person name="Klenk H.P."/>
            <person name="Lapidus A."/>
        </authorList>
    </citation>
    <scope>NUCLEOTIDE SEQUENCE [LARGE SCALE GENOMIC DNA]</scope>
    <source>
        <strain evidence="6">ATCC 700542 / DSM 9946 / VI-R2</strain>
    </source>
</reference>
<evidence type="ECO:0000313" key="5">
    <source>
        <dbReference type="EMBL" id="ADH64279.1"/>
    </source>
</evidence>
<dbReference type="Proteomes" id="UP000001916">
    <property type="component" value="Chromosome"/>
</dbReference>
<keyword evidence="1 5" id="KW-0378">Hydrolase</keyword>
<dbReference type="InterPro" id="IPR002508">
    <property type="entry name" value="MurNAc-LAA_cat"/>
</dbReference>
<dbReference type="GO" id="GO:0030288">
    <property type="term" value="C:outer membrane-bounded periplasmic space"/>
    <property type="evidence" value="ECO:0007669"/>
    <property type="project" value="TreeGrafter"/>
</dbReference>
<dbReference type="AlphaFoldDB" id="D7BAE4"/>
<dbReference type="HOGENOM" id="CLU_014322_2_0_0"/>
<dbReference type="CDD" id="cd02696">
    <property type="entry name" value="MurNAc-LAA"/>
    <property type="match status" value="1"/>
</dbReference>
<evidence type="ECO:0000259" key="4">
    <source>
        <dbReference type="SMART" id="SM00646"/>
    </source>
</evidence>
<accession>D7BAE4</accession>
<dbReference type="Gene3D" id="3.40.630.40">
    <property type="entry name" value="Zn-dependent exopeptidases"/>
    <property type="match status" value="2"/>
</dbReference>
<evidence type="ECO:0000256" key="2">
    <source>
        <dbReference type="SAM" id="MobiDB-lite"/>
    </source>
</evidence>
<dbReference type="OrthoDB" id="9772024at2"/>
<keyword evidence="6" id="KW-1185">Reference proteome</keyword>
<feature type="compositionally biased region" description="Low complexity" evidence="2">
    <location>
        <begin position="295"/>
        <end position="308"/>
    </location>
</feature>
<sequence>MKRFLRVAVWGLVAGALAWAQLSAPRIGNHPGYTRVVLDLPPGVTYTLEPLGPALRITLPGQSVVPVITQVNLPELTGYALEQKGSNAVLTLLTPQGVGPSSGYKLSLLPAASGNGQRLVLDLSGAFVDLIPLEALPTFSFVKASGKRFSVVLDPGHGGPDPGAMGYVTEKVVTLEVAKRSASYLQAAGVEVTLTRSEDKAFSADKRTDLAARLALAEGKNLYVSIHANAAPPAKAEEWCGIEVFYFGPAAKPFYPLAAPLWPNVSQIARAAPPTDPGAVTSVVASLPPTPPLPIASASPSESTSPAVAPSPPEPAAPAPPNAGTISDGFDSAVVMEATEGITPISPPSTLPALLPTISASQRVSLSQGLAVKVMSYLLGSSTATGRGVRVADFYVNKFAPVPSILVEVGYVTHPIEGMNLRNPDYLERLAYGIARGVLEYLENDYPAR</sequence>
<evidence type="ECO:0000256" key="3">
    <source>
        <dbReference type="SAM" id="SignalP"/>
    </source>
</evidence>
<organism evidence="5 6">
    <name type="scientific">Allomeiothermus silvanus (strain ATCC 700542 / DSM 9946 / NBRC 106475 / NCIMB 13440 / VI-R2)</name>
    <name type="common">Thermus silvanus</name>
    <dbReference type="NCBI Taxonomy" id="526227"/>
    <lineage>
        <taxon>Bacteria</taxon>
        <taxon>Thermotogati</taxon>
        <taxon>Deinococcota</taxon>
        <taxon>Deinococci</taxon>
        <taxon>Thermales</taxon>
        <taxon>Thermaceae</taxon>
        <taxon>Allomeiothermus</taxon>
    </lineage>
</organism>
<dbReference type="GO" id="GO:0009253">
    <property type="term" value="P:peptidoglycan catabolic process"/>
    <property type="evidence" value="ECO:0007669"/>
    <property type="project" value="InterPro"/>
</dbReference>
<evidence type="ECO:0000313" key="6">
    <source>
        <dbReference type="Proteomes" id="UP000001916"/>
    </source>
</evidence>
<dbReference type="InterPro" id="IPR050695">
    <property type="entry name" value="N-acetylmuramoyl_amidase_3"/>
</dbReference>
<dbReference type="PANTHER" id="PTHR30404">
    <property type="entry name" value="N-ACETYLMURAMOYL-L-ALANINE AMIDASE"/>
    <property type="match status" value="1"/>
</dbReference>
<dbReference type="STRING" id="526227.Mesil_2424"/>
<dbReference type="KEGG" id="msv:Mesil_2424"/>
<dbReference type="SMART" id="SM00646">
    <property type="entry name" value="Ami_3"/>
    <property type="match status" value="1"/>
</dbReference>
<feature type="domain" description="MurNAc-LAA" evidence="4">
    <location>
        <begin position="327"/>
        <end position="439"/>
    </location>
</feature>
<feature type="region of interest" description="Disordered" evidence="2">
    <location>
        <begin position="291"/>
        <end position="324"/>
    </location>
</feature>
<dbReference type="RefSeq" id="WP_013158821.1">
    <property type="nucleotide sequence ID" value="NC_014212.1"/>
</dbReference>
<dbReference type="Pfam" id="PF01520">
    <property type="entry name" value="Amidase_3"/>
    <property type="match status" value="1"/>
</dbReference>
<protein>
    <submittedName>
        <fullName evidence="5">Cell wall hydrolase/autolysin</fullName>
    </submittedName>
</protein>
<feature type="chain" id="PRO_5003093034" evidence="3">
    <location>
        <begin position="21"/>
        <end position="449"/>
    </location>
</feature>
<dbReference type="EMBL" id="CP002042">
    <property type="protein sequence ID" value="ADH64279.1"/>
    <property type="molecule type" value="Genomic_DNA"/>
</dbReference>
<dbReference type="GO" id="GO:0008745">
    <property type="term" value="F:N-acetylmuramoyl-L-alanine amidase activity"/>
    <property type="evidence" value="ECO:0007669"/>
    <property type="project" value="InterPro"/>
</dbReference>
<proteinExistence type="predicted"/>
<gene>
    <name evidence="5" type="ordered locus">Mesil_2424</name>
</gene>
<keyword evidence="3" id="KW-0732">Signal</keyword>
<name>D7BAE4_ALLS1</name>
<evidence type="ECO:0000256" key="1">
    <source>
        <dbReference type="ARBA" id="ARBA00022801"/>
    </source>
</evidence>
<feature type="signal peptide" evidence="3">
    <location>
        <begin position="1"/>
        <end position="20"/>
    </location>
</feature>
<dbReference type="eggNOG" id="COG0860">
    <property type="taxonomic scope" value="Bacteria"/>
</dbReference>
<dbReference type="SUPFAM" id="SSF53187">
    <property type="entry name" value="Zn-dependent exopeptidases"/>
    <property type="match status" value="1"/>
</dbReference>
<dbReference type="PANTHER" id="PTHR30404:SF0">
    <property type="entry name" value="N-ACETYLMURAMOYL-L-ALANINE AMIDASE AMIC"/>
    <property type="match status" value="1"/>
</dbReference>
<feature type="compositionally biased region" description="Pro residues" evidence="2">
    <location>
        <begin position="309"/>
        <end position="321"/>
    </location>
</feature>